<accession>A0ABP8PXA9</accession>
<dbReference type="NCBIfam" id="TIGR01510">
    <property type="entry name" value="coaD_prev_kdtB"/>
    <property type="match status" value="1"/>
</dbReference>
<reference evidence="12" key="1">
    <citation type="journal article" date="2019" name="Int. J. Syst. Evol. Microbiol.">
        <title>The Global Catalogue of Microorganisms (GCM) 10K type strain sequencing project: providing services to taxonomists for standard genome sequencing and annotation.</title>
        <authorList>
            <consortium name="The Broad Institute Genomics Platform"/>
            <consortium name="The Broad Institute Genome Sequencing Center for Infectious Disease"/>
            <person name="Wu L."/>
            <person name="Ma J."/>
        </authorList>
    </citation>
    <scope>NUCLEOTIDE SEQUENCE [LARGE SCALE GENOMIC DNA]</scope>
    <source>
        <strain evidence="12">JCM 32226</strain>
    </source>
</reference>
<evidence type="ECO:0000256" key="3">
    <source>
        <dbReference type="ARBA" id="ARBA00022695"/>
    </source>
</evidence>
<feature type="binding site" evidence="9">
    <location>
        <position position="10"/>
    </location>
    <ligand>
        <name>substrate</name>
    </ligand>
</feature>
<proteinExistence type="inferred from homology"/>
<feature type="binding site" evidence="9">
    <location>
        <begin position="124"/>
        <end position="130"/>
    </location>
    <ligand>
        <name>ATP</name>
        <dbReference type="ChEBI" id="CHEBI:30616"/>
    </ligand>
</feature>
<comment type="similarity">
    <text evidence="9">Belongs to the bacterial CoaD family.</text>
</comment>
<name>A0ABP8PXA9_9GAMM</name>
<dbReference type="Gene3D" id="3.40.50.620">
    <property type="entry name" value="HUPs"/>
    <property type="match status" value="1"/>
</dbReference>
<evidence type="ECO:0000256" key="4">
    <source>
        <dbReference type="ARBA" id="ARBA00022741"/>
    </source>
</evidence>
<dbReference type="Proteomes" id="UP001501321">
    <property type="component" value="Unassembled WGS sequence"/>
</dbReference>
<comment type="pathway">
    <text evidence="9">Cofactor biosynthesis; coenzyme A biosynthesis; CoA from (R)-pantothenate: step 4/5.</text>
</comment>
<sequence length="164" mass="18219">MQTRVVFPGTFDPITLGHLDLVARAARLFDEVIVAVAMSPGKRPLFQLDERVALAQAACRPFANVRVEGFSGLLVDFARQVQANVLVRGVRTTMDFEYEAQLAAMYRRLLPQLEILFLPPAEEHAFVASSLIREIALHGGEVDQFVPPEVARAIRLKLTPSSQH</sequence>
<dbReference type="PANTHER" id="PTHR21342:SF1">
    <property type="entry name" value="PHOSPHOPANTETHEINE ADENYLYLTRANSFERASE"/>
    <property type="match status" value="1"/>
</dbReference>
<comment type="subunit">
    <text evidence="9">Homohexamer.</text>
</comment>
<dbReference type="PANTHER" id="PTHR21342">
    <property type="entry name" value="PHOSPHOPANTETHEINE ADENYLYLTRANSFERASE"/>
    <property type="match status" value="1"/>
</dbReference>
<dbReference type="SUPFAM" id="SSF52374">
    <property type="entry name" value="Nucleotidylyl transferase"/>
    <property type="match status" value="1"/>
</dbReference>
<feature type="binding site" evidence="9">
    <location>
        <position position="88"/>
    </location>
    <ligand>
        <name>substrate</name>
    </ligand>
</feature>
<dbReference type="NCBIfam" id="TIGR00125">
    <property type="entry name" value="cyt_tran_rel"/>
    <property type="match status" value="1"/>
</dbReference>
<keyword evidence="12" id="KW-1185">Reference proteome</keyword>
<evidence type="ECO:0000313" key="12">
    <source>
        <dbReference type="Proteomes" id="UP001501321"/>
    </source>
</evidence>
<dbReference type="InterPro" id="IPR004821">
    <property type="entry name" value="Cyt_trans-like"/>
</dbReference>
<gene>
    <name evidence="9 11" type="primary">coaD</name>
    <name evidence="11" type="ORF">GCM10023095_05190</name>
</gene>
<evidence type="ECO:0000256" key="9">
    <source>
        <dbReference type="HAMAP-Rule" id="MF_00151"/>
    </source>
</evidence>
<comment type="caution">
    <text evidence="11">The sequence shown here is derived from an EMBL/GenBank/DDBJ whole genome shotgun (WGS) entry which is preliminary data.</text>
</comment>
<evidence type="ECO:0000256" key="5">
    <source>
        <dbReference type="ARBA" id="ARBA00022840"/>
    </source>
</evidence>
<feature type="binding site" evidence="9">
    <location>
        <position position="42"/>
    </location>
    <ligand>
        <name>substrate</name>
    </ligand>
</feature>
<dbReference type="RefSeq" id="WP_345009767.1">
    <property type="nucleotide sequence ID" value="NZ_BAABFC010000003.1"/>
</dbReference>
<keyword evidence="5 9" id="KW-0067">ATP-binding</keyword>
<evidence type="ECO:0000256" key="7">
    <source>
        <dbReference type="ARBA" id="ARBA00022993"/>
    </source>
</evidence>
<keyword evidence="3 9" id="KW-0548">Nucleotidyltransferase</keyword>
<comment type="function">
    <text evidence="9">Reversibly transfers an adenylyl group from ATP to 4'-phosphopantetheine, yielding dephospho-CoA (dPCoA) and pyrophosphate.</text>
</comment>
<evidence type="ECO:0000256" key="2">
    <source>
        <dbReference type="ARBA" id="ARBA00022679"/>
    </source>
</evidence>
<feature type="domain" description="Cytidyltransferase-like" evidence="10">
    <location>
        <begin position="6"/>
        <end position="134"/>
    </location>
</feature>
<keyword evidence="6 9" id="KW-0460">Magnesium</keyword>
<comment type="subcellular location">
    <subcellularLocation>
        <location evidence="9">Cytoplasm</location>
    </subcellularLocation>
</comment>
<dbReference type="EC" id="2.7.7.3" evidence="9"/>
<evidence type="ECO:0000256" key="8">
    <source>
        <dbReference type="ARBA" id="ARBA00029346"/>
    </source>
</evidence>
<dbReference type="InterPro" id="IPR001980">
    <property type="entry name" value="PPAT"/>
</dbReference>
<dbReference type="PRINTS" id="PR01020">
    <property type="entry name" value="LPSBIOSNTHSS"/>
</dbReference>
<feature type="binding site" evidence="9">
    <location>
        <position position="99"/>
    </location>
    <ligand>
        <name>ATP</name>
        <dbReference type="ChEBI" id="CHEBI:30616"/>
    </ligand>
</feature>
<protein>
    <recommendedName>
        <fullName evidence="9">Phosphopantetheine adenylyltransferase</fullName>
        <ecNumber evidence="9">2.7.7.3</ecNumber>
    </recommendedName>
    <alternativeName>
        <fullName evidence="9">Dephospho-CoA pyrophosphorylase</fullName>
    </alternativeName>
    <alternativeName>
        <fullName evidence="9">Pantetheine-phosphate adenylyltransferase</fullName>
        <shortName evidence="9">PPAT</shortName>
    </alternativeName>
</protein>
<dbReference type="CDD" id="cd02163">
    <property type="entry name" value="PPAT"/>
    <property type="match status" value="1"/>
</dbReference>
<organism evidence="11 12">
    <name type="scientific">Pseudaeromonas paramecii</name>
    <dbReference type="NCBI Taxonomy" id="2138166"/>
    <lineage>
        <taxon>Bacteria</taxon>
        <taxon>Pseudomonadati</taxon>
        <taxon>Pseudomonadota</taxon>
        <taxon>Gammaproteobacteria</taxon>
        <taxon>Aeromonadales</taxon>
        <taxon>Aeromonadaceae</taxon>
        <taxon>Pseudaeromonas</taxon>
    </lineage>
</organism>
<feature type="binding site" evidence="9">
    <location>
        <position position="74"/>
    </location>
    <ligand>
        <name>substrate</name>
    </ligand>
</feature>
<feature type="binding site" evidence="9">
    <location>
        <begin position="89"/>
        <end position="91"/>
    </location>
    <ligand>
        <name>ATP</name>
        <dbReference type="ChEBI" id="CHEBI:30616"/>
    </ligand>
</feature>
<evidence type="ECO:0000256" key="1">
    <source>
        <dbReference type="ARBA" id="ARBA00022490"/>
    </source>
</evidence>
<dbReference type="EMBL" id="BAABFC010000003">
    <property type="protein sequence ID" value="GAA4494102.1"/>
    <property type="molecule type" value="Genomic_DNA"/>
</dbReference>
<evidence type="ECO:0000313" key="11">
    <source>
        <dbReference type="EMBL" id="GAA4494102.1"/>
    </source>
</evidence>
<evidence type="ECO:0000256" key="6">
    <source>
        <dbReference type="ARBA" id="ARBA00022842"/>
    </source>
</evidence>
<feature type="site" description="Transition state stabilizer" evidence="9">
    <location>
        <position position="18"/>
    </location>
</feature>
<keyword evidence="4 9" id="KW-0547">Nucleotide-binding</keyword>
<dbReference type="Pfam" id="PF01467">
    <property type="entry name" value="CTP_transf_like"/>
    <property type="match status" value="1"/>
</dbReference>
<dbReference type="HAMAP" id="MF_00151">
    <property type="entry name" value="PPAT_bact"/>
    <property type="match status" value="1"/>
</dbReference>
<comment type="cofactor">
    <cofactor evidence="9">
        <name>Mg(2+)</name>
        <dbReference type="ChEBI" id="CHEBI:18420"/>
    </cofactor>
</comment>
<keyword evidence="7 9" id="KW-0173">Coenzyme A biosynthesis</keyword>
<keyword evidence="2 9" id="KW-0808">Transferase</keyword>
<dbReference type="GO" id="GO:0016779">
    <property type="term" value="F:nucleotidyltransferase activity"/>
    <property type="evidence" value="ECO:0007669"/>
    <property type="project" value="UniProtKB-KW"/>
</dbReference>
<keyword evidence="1 9" id="KW-0963">Cytoplasm</keyword>
<feature type="binding site" evidence="9">
    <location>
        <begin position="10"/>
        <end position="11"/>
    </location>
    <ligand>
        <name>ATP</name>
        <dbReference type="ChEBI" id="CHEBI:30616"/>
    </ligand>
</feature>
<comment type="catalytic activity">
    <reaction evidence="8 9">
        <text>(R)-4'-phosphopantetheine + ATP + H(+) = 3'-dephospho-CoA + diphosphate</text>
        <dbReference type="Rhea" id="RHEA:19801"/>
        <dbReference type="ChEBI" id="CHEBI:15378"/>
        <dbReference type="ChEBI" id="CHEBI:30616"/>
        <dbReference type="ChEBI" id="CHEBI:33019"/>
        <dbReference type="ChEBI" id="CHEBI:57328"/>
        <dbReference type="ChEBI" id="CHEBI:61723"/>
        <dbReference type="EC" id="2.7.7.3"/>
    </reaction>
</comment>
<evidence type="ECO:0000259" key="10">
    <source>
        <dbReference type="Pfam" id="PF01467"/>
    </source>
</evidence>
<dbReference type="InterPro" id="IPR014729">
    <property type="entry name" value="Rossmann-like_a/b/a_fold"/>
</dbReference>
<feature type="binding site" evidence="9">
    <location>
        <position position="18"/>
    </location>
    <ligand>
        <name>ATP</name>
        <dbReference type="ChEBI" id="CHEBI:30616"/>
    </ligand>
</feature>